<organism evidence="10 11">
    <name type="scientific">Vigna mungo</name>
    <name type="common">Black gram</name>
    <name type="synonym">Phaseolus mungo</name>
    <dbReference type="NCBI Taxonomy" id="3915"/>
    <lineage>
        <taxon>Eukaryota</taxon>
        <taxon>Viridiplantae</taxon>
        <taxon>Streptophyta</taxon>
        <taxon>Embryophyta</taxon>
        <taxon>Tracheophyta</taxon>
        <taxon>Spermatophyta</taxon>
        <taxon>Magnoliopsida</taxon>
        <taxon>eudicotyledons</taxon>
        <taxon>Gunneridae</taxon>
        <taxon>Pentapetalae</taxon>
        <taxon>rosids</taxon>
        <taxon>fabids</taxon>
        <taxon>Fabales</taxon>
        <taxon>Fabaceae</taxon>
        <taxon>Papilionoideae</taxon>
        <taxon>50 kb inversion clade</taxon>
        <taxon>NPAAA clade</taxon>
        <taxon>indigoferoid/millettioid clade</taxon>
        <taxon>Phaseoleae</taxon>
        <taxon>Vigna</taxon>
    </lineage>
</organism>
<reference evidence="10 11" key="1">
    <citation type="journal article" date="2023" name="Life. Sci Alliance">
        <title>Evolutionary insights into 3D genome organization and epigenetic landscape of Vigna mungo.</title>
        <authorList>
            <person name="Junaid A."/>
            <person name="Singh B."/>
            <person name="Bhatia S."/>
        </authorList>
    </citation>
    <scope>NUCLEOTIDE SEQUENCE [LARGE SCALE GENOMIC DNA]</scope>
    <source>
        <strain evidence="10">Urdbean</strain>
    </source>
</reference>
<keyword evidence="8" id="KW-0539">Nucleus</keyword>
<comment type="subcellular location">
    <subcellularLocation>
        <location evidence="2">Chromosome</location>
        <location evidence="2">Telomere</location>
    </subcellularLocation>
    <subcellularLocation>
        <location evidence="1">Nucleus</location>
    </subcellularLocation>
</comment>
<dbReference type="InterPro" id="IPR042617">
    <property type="entry name" value="CTC1-like"/>
</dbReference>
<dbReference type="InterPro" id="IPR028262">
    <property type="entry name" value="CTC1_plant"/>
</dbReference>
<evidence type="ECO:0000313" key="11">
    <source>
        <dbReference type="Proteomes" id="UP001374535"/>
    </source>
</evidence>
<name>A0AAQ3N3Z2_VIGMU</name>
<evidence type="ECO:0000256" key="3">
    <source>
        <dbReference type="ARBA" id="ARBA00006332"/>
    </source>
</evidence>
<evidence type="ECO:0000256" key="9">
    <source>
        <dbReference type="SAM" id="MobiDB-lite"/>
    </source>
</evidence>
<evidence type="ECO:0000256" key="4">
    <source>
        <dbReference type="ARBA" id="ARBA00016175"/>
    </source>
</evidence>
<dbReference type="GO" id="GO:0010833">
    <property type="term" value="P:telomere maintenance via telomere lengthening"/>
    <property type="evidence" value="ECO:0007669"/>
    <property type="project" value="TreeGrafter"/>
</dbReference>
<evidence type="ECO:0000256" key="8">
    <source>
        <dbReference type="ARBA" id="ARBA00023242"/>
    </source>
</evidence>
<evidence type="ECO:0000313" key="10">
    <source>
        <dbReference type="EMBL" id="WVZ02150.1"/>
    </source>
</evidence>
<comment type="similarity">
    <text evidence="3">Belongs to the CTC1 family.</text>
</comment>
<dbReference type="GO" id="GO:0042162">
    <property type="term" value="F:telomeric DNA binding"/>
    <property type="evidence" value="ECO:0007669"/>
    <property type="project" value="TreeGrafter"/>
</dbReference>
<keyword evidence="6" id="KW-0779">Telomere</keyword>
<dbReference type="GO" id="GO:1990879">
    <property type="term" value="C:CST complex"/>
    <property type="evidence" value="ECO:0007669"/>
    <property type="project" value="TreeGrafter"/>
</dbReference>
<feature type="compositionally biased region" description="Polar residues" evidence="9">
    <location>
        <begin position="918"/>
        <end position="934"/>
    </location>
</feature>
<feature type="region of interest" description="Disordered" evidence="9">
    <location>
        <begin position="918"/>
        <end position="942"/>
    </location>
</feature>
<evidence type="ECO:0000256" key="6">
    <source>
        <dbReference type="ARBA" id="ARBA00022895"/>
    </source>
</evidence>
<evidence type="ECO:0000256" key="1">
    <source>
        <dbReference type="ARBA" id="ARBA00004123"/>
    </source>
</evidence>
<dbReference type="PANTHER" id="PTHR14865:SF2">
    <property type="entry name" value="CST COMPLEX SUBUNIT CTC1"/>
    <property type="match status" value="1"/>
</dbReference>
<evidence type="ECO:0000256" key="5">
    <source>
        <dbReference type="ARBA" id="ARBA00022454"/>
    </source>
</evidence>
<dbReference type="Pfam" id="PF15491">
    <property type="entry name" value="CTC1_2"/>
    <property type="match status" value="1"/>
</dbReference>
<dbReference type="Proteomes" id="UP001374535">
    <property type="component" value="Chromosome 7"/>
</dbReference>
<evidence type="ECO:0000256" key="7">
    <source>
        <dbReference type="ARBA" id="ARBA00023125"/>
    </source>
</evidence>
<dbReference type="GO" id="GO:0045740">
    <property type="term" value="P:positive regulation of DNA replication"/>
    <property type="evidence" value="ECO:0007669"/>
    <property type="project" value="TreeGrafter"/>
</dbReference>
<keyword evidence="7" id="KW-0238">DNA-binding</keyword>
<dbReference type="EMBL" id="CP144694">
    <property type="protein sequence ID" value="WVZ02150.1"/>
    <property type="molecule type" value="Genomic_DNA"/>
</dbReference>
<keyword evidence="5" id="KW-0158">Chromosome</keyword>
<protein>
    <recommendedName>
        <fullName evidence="4">CST complex subunit CTC1</fullName>
    </recommendedName>
</protein>
<sequence length="1344" mass="149043">MDDANATVTTLAELLQSPRPVTATAHSVFSSTPPPHRSTTCCVLTALPRSTVLVGTLTLPALSPPCSCLRFSDASATLCCDLLRFRPAALNREIRVTAWNFIPFKRHGCDVAHGLLEIINWRFSDTNQGSNSVDSLPLAPNCVRQSGARMRSLHGVVESVGPLFVVQCTMAASTSGLNSGSKVNLPGFSVQLVCCECRFCCSKEVLIGKLNESRKGHSFTKMEIVYFCGSASSWHPAITKLIDERVVVSGLKKKLVYLTKEDSREMYVTKDESVLHVGSCSEKCMPSLKSEIKGKGECGSYIGVVKGAYMQGMVLELDHDVWLLLTDQLHTSMHGLRVGSIISVRNVHIVNPHFSWTKVIILGACIKTSIIVQSFSPCQTVCNVVFPSAGMLGKFIQSLPFSARLWVLLLVSSFRKKFDGILSDKEILGSKHKEGLVQMYASSLFSWSIFQTQQGAPVWLCTHDLIGCGRVLNCSFLKLVIPISIFICHCIHTLLRIMKSGNHYKLLPIGNQFSILSREARYNGRSLRRIIQSEDVGVVVLGYLKVDPSTRRLQLVDATGGVDIVIPDLPLTWNPNEIYEVTDYEVFMDKIDEPVDQIERLGSESLSCRTIFNCSKAERELSTPFFVCCHWKNVKCRNIPLYSCINSKNESETLEPGSYHVLRVSHKFPLQEKIHVKDLLKYFDVIKEYSNKAGCSKSSTFVEAMLFPFILLFDGKSGIARPSNASWDKTKELSKSCLSGNNEYKFSNKRQKLVKESVSSSKEEFQTSIYELSACSNSSRKPEENRKCVNMRSSHDLSCLVTFKSLQSENEVCPAILRPALPMKDASLNSKPSSRKILLEFSSDRFLKYQLLQIGDYYIIDNKRRDCFGSTKDVDFGRSDSVKLLIDSGKRIWSLSFIYDENLSDHLSDYTSAKDSLSPSADGVSSNHQNLLPKSNSEPSSVSSDVCLYLPISLADVFEDNVMELENSLSLQSVISEDSANLSLGTGTSEDRPKSCFGTQRSNSLFPEGNLMSLEGNVIEIHKNGSGFFSSCSSGANVDSLQLTGLVGTRSNFCIHVLVHHHIVNICGSVNKHTFPTGFGPGVRAVFHRILYARAQNKFMLLPVSFIVIKSIKVCDKQCGDRPSLISSTKDADDASREYISCLISELPQGLTHKKIVLRCRVVAVLVLVIEKKTTNFIAETKVNAQGTLLDIPLACFLLEDGSSSCCCWASAERAATLLRLREELTTSHHLGRILKKHKKITVKSHGLSVDSPCQDHIFTVASGNALCSSDENILKFIICNACIGGIWNVVAGGMDAEETRQLGEEYLTEMLNVHNLRNMWAEEVSYPRTRAEARRMIQELLKN</sequence>
<proteinExistence type="inferred from homology"/>
<accession>A0AAQ3N3Z2</accession>
<dbReference type="GO" id="GO:0003697">
    <property type="term" value="F:single-stranded DNA binding"/>
    <property type="evidence" value="ECO:0007669"/>
    <property type="project" value="TreeGrafter"/>
</dbReference>
<evidence type="ECO:0000256" key="2">
    <source>
        <dbReference type="ARBA" id="ARBA00004574"/>
    </source>
</evidence>
<keyword evidence="11" id="KW-1185">Reference proteome</keyword>
<gene>
    <name evidence="10" type="ORF">V8G54_022956</name>
</gene>
<dbReference type="PANTHER" id="PTHR14865">
    <property type="entry name" value="CST COMPLEX SUBUNIT CTC1"/>
    <property type="match status" value="1"/>
</dbReference>